<protein>
    <recommendedName>
        <fullName evidence="3">Lipoprotein</fullName>
    </recommendedName>
</protein>
<organism evidence="1 2">
    <name type="scientific">Leptospira selangorensis</name>
    <dbReference type="NCBI Taxonomy" id="2484982"/>
    <lineage>
        <taxon>Bacteria</taxon>
        <taxon>Pseudomonadati</taxon>
        <taxon>Spirochaetota</taxon>
        <taxon>Spirochaetia</taxon>
        <taxon>Leptospirales</taxon>
        <taxon>Leptospiraceae</taxon>
        <taxon>Leptospira</taxon>
    </lineage>
</organism>
<dbReference type="Proteomes" id="UP000298057">
    <property type="component" value="Unassembled WGS sequence"/>
</dbReference>
<comment type="caution">
    <text evidence="1">The sequence shown here is derived from an EMBL/GenBank/DDBJ whole genome shotgun (WGS) entry which is preliminary data.</text>
</comment>
<evidence type="ECO:0000313" key="2">
    <source>
        <dbReference type="Proteomes" id="UP000298057"/>
    </source>
</evidence>
<evidence type="ECO:0008006" key="3">
    <source>
        <dbReference type="Google" id="ProtNLM"/>
    </source>
</evidence>
<dbReference type="RefSeq" id="WP_135628962.1">
    <property type="nucleotide sequence ID" value="NZ_RQGU01000142.1"/>
</dbReference>
<name>A0ABY2N0P3_9LEPT</name>
<accession>A0ABY2N0P3</accession>
<keyword evidence="2" id="KW-1185">Reference proteome</keyword>
<gene>
    <name evidence="1" type="ORF">EHQ82_19215</name>
</gene>
<dbReference type="EMBL" id="RQGU01000142">
    <property type="protein sequence ID" value="TGM13632.1"/>
    <property type="molecule type" value="Genomic_DNA"/>
</dbReference>
<sequence length="99" mass="11392">MFKKLKTICVLLFLIFNCIPNGQSRRSQCKRGDEQGYIDNALRERNSWCSIFLLQISDVSTTRTSGIEKLTLTQCLLAQEFLNKCEDQTTLRLGNDDIK</sequence>
<proteinExistence type="predicted"/>
<reference evidence="2" key="1">
    <citation type="journal article" date="2019" name="PLoS Negl. Trop. Dis.">
        <title>Revisiting the worldwide diversity of Leptospira species in the environment.</title>
        <authorList>
            <person name="Vincent A.T."/>
            <person name="Schiettekatte O."/>
            <person name="Bourhy P."/>
            <person name="Veyrier F.J."/>
            <person name="Picardeau M."/>
        </authorList>
    </citation>
    <scope>NUCLEOTIDE SEQUENCE [LARGE SCALE GENOMIC DNA]</scope>
    <source>
        <strain evidence="2">201702406</strain>
    </source>
</reference>
<evidence type="ECO:0000313" key="1">
    <source>
        <dbReference type="EMBL" id="TGM13632.1"/>
    </source>
</evidence>